<dbReference type="Pfam" id="PF05567">
    <property type="entry name" value="T4P_PilY1"/>
    <property type="match status" value="2"/>
</dbReference>
<feature type="region of interest" description="Disordered" evidence="7">
    <location>
        <begin position="1143"/>
        <end position="1162"/>
    </location>
</feature>
<keyword evidence="5" id="KW-0106">Calcium</keyword>
<evidence type="ECO:0000256" key="6">
    <source>
        <dbReference type="ARBA" id="ARBA00023263"/>
    </source>
</evidence>
<accession>A0AAW4XZZ8</accession>
<dbReference type="GO" id="GO:0009289">
    <property type="term" value="C:pilus"/>
    <property type="evidence" value="ECO:0007669"/>
    <property type="project" value="UniProtKB-SubCell"/>
</dbReference>
<dbReference type="EMBL" id="JAJNCT010000025">
    <property type="protein sequence ID" value="MCD2167077.1"/>
    <property type="molecule type" value="Genomic_DNA"/>
</dbReference>
<organism evidence="10 11">
    <name type="scientific">Comamonas koreensis</name>
    <dbReference type="NCBI Taxonomy" id="160825"/>
    <lineage>
        <taxon>Bacteria</taxon>
        <taxon>Pseudomonadati</taxon>
        <taxon>Pseudomonadota</taxon>
        <taxon>Betaproteobacteria</taxon>
        <taxon>Burkholderiales</taxon>
        <taxon>Comamonadaceae</taxon>
        <taxon>Comamonas</taxon>
    </lineage>
</organism>
<evidence type="ECO:0000256" key="1">
    <source>
        <dbReference type="ARBA" id="ARBA00004561"/>
    </source>
</evidence>
<evidence type="ECO:0000313" key="10">
    <source>
        <dbReference type="EMBL" id="MCD2167077.1"/>
    </source>
</evidence>
<keyword evidence="11" id="KW-1185">Reference proteome</keyword>
<dbReference type="InterPro" id="IPR011047">
    <property type="entry name" value="Quinoprotein_ADH-like_sf"/>
</dbReference>
<evidence type="ECO:0000256" key="2">
    <source>
        <dbReference type="ARBA" id="ARBA00008387"/>
    </source>
</evidence>
<dbReference type="AlphaFoldDB" id="A0AAW4XZZ8"/>
<protein>
    <submittedName>
        <fullName evidence="10">Pilus assembly protein PilC</fullName>
    </submittedName>
</protein>
<feature type="chain" id="PRO_5043823299" evidence="8">
    <location>
        <begin position="30"/>
        <end position="1203"/>
    </location>
</feature>
<reference evidence="10 11" key="1">
    <citation type="submission" date="2021-11" db="EMBL/GenBank/DDBJ databases">
        <title>Genome sequence.</title>
        <authorList>
            <person name="Sun Q."/>
        </authorList>
    </citation>
    <scope>NUCLEOTIDE SEQUENCE [LARGE SCALE GENOMIC DNA]</scope>
    <source>
        <strain evidence="10 11">KCTC 12005</strain>
    </source>
</reference>
<comment type="caution">
    <text evidence="10">The sequence shown here is derived from an EMBL/GenBank/DDBJ whole genome shotgun (WGS) entry which is preliminary data.</text>
</comment>
<evidence type="ECO:0000256" key="3">
    <source>
        <dbReference type="ARBA" id="ARBA00022558"/>
    </source>
</evidence>
<evidence type="ECO:0000256" key="5">
    <source>
        <dbReference type="ARBA" id="ARBA00022837"/>
    </source>
</evidence>
<evidence type="ECO:0000256" key="8">
    <source>
        <dbReference type="SAM" id="SignalP"/>
    </source>
</evidence>
<evidence type="ECO:0000313" key="11">
    <source>
        <dbReference type="Proteomes" id="UP001199260"/>
    </source>
</evidence>
<dbReference type="RefSeq" id="WP_230778522.1">
    <property type="nucleotide sequence ID" value="NZ_JAJNCT010000025.1"/>
</dbReference>
<feature type="signal peptide" evidence="8">
    <location>
        <begin position="1"/>
        <end position="29"/>
    </location>
</feature>
<dbReference type="Proteomes" id="UP001199260">
    <property type="component" value="Unassembled WGS sequence"/>
</dbReference>
<keyword evidence="4" id="KW-0479">Metal-binding</keyword>
<evidence type="ECO:0000256" key="4">
    <source>
        <dbReference type="ARBA" id="ARBA00022723"/>
    </source>
</evidence>
<evidence type="ECO:0000256" key="7">
    <source>
        <dbReference type="SAM" id="MobiDB-lite"/>
    </source>
</evidence>
<keyword evidence="8" id="KW-0732">Signal</keyword>
<feature type="domain" description="PilY1 beta-propeller" evidence="9">
    <location>
        <begin position="789"/>
        <end position="978"/>
    </location>
</feature>
<feature type="compositionally biased region" description="Polar residues" evidence="7">
    <location>
        <begin position="1143"/>
        <end position="1152"/>
    </location>
</feature>
<dbReference type="SUPFAM" id="SSF50998">
    <property type="entry name" value="Quinoprotein alcohol dehydrogenase-like"/>
    <property type="match status" value="1"/>
</dbReference>
<comment type="subcellular location">
    <subcellularLocation>
        <location evidence="1">Fimbrium</location>
    </subcellularLocation>
</comment>
<evidence type="ECO:0000259" key="9">
    <source>
        <dbReference type="Pfam" id="PF05567"/>
    </source>
</evidence>
<gene>
    <name evidence="10" type="ORF">LPW39_18305</name>
</gene>
<name>A0AAW4XZZ8_9BURK</name>
<feature type="domain" description="PilY1 beta-propeller" evidence="9">
    <location>
        <begin position="585"/>
        <end position="719"/>
    </location>
</feature>
<comment type="similarity">
    <text evidence="2">Belongs to the PilY1 family.</text>
</comment>
<dbReference type="InterPro" id="IPR008707">
    <property type="entry name" value="B-propeller_PilY1"/>
</dbReference>
<sequence>MAHNNTPHFRKHLLALAACAALASHSSWALELASGPPGTKEPYVAPNIIISIDDSGSMQYRLDRENQSGASNTQVPNADGSWPVSARRINVLKYALIGNGGSGGVLRDTSLLPDGKVRMSWQAMWNNGNASGADSVDSTTMKTNSMRVLNTNHRNNLISFVNGLSAVNGTPSHKMFSQADSYMRRPLATNSPWASVPGTTGSPYLACRRSYHIIMTDGRWNSGASKPSQTDNATNLTLPDGTVYGGTTAAARAKSALYRDAFENTLADWAFYSWAVPPHTSGWTGTMQPTADYRKAPATETFTNGTTTATLDRYWNPRYNPATWPHMVTYTIGFSALSYTWKQNYSDAKYNISASSSMVPFGYDGSFPNLVNGTKTWPDMNGGGEEVRALDLWHSAINGRGRFYAVEKGEDLEKAFREIFGQINTQTDADLTSSVSSGSNAARYDVATFTAGYQPDSSWKGYVAARTVSKSGTSTPAWENRTTADLLDALPSVTNRLILGWSDQWVTKTSTTSGDKGGIQFKWASDQTYLSTAQKAKIGLASATPIATSGESIVNFIRGDRTLEGSDTTGYTTARPFRERKSRQGDIINSGVWYTGAPSGTYALQGYSSFVQAQKNRVPMVYVGGNDGMLHGFSAADGSEKLAYIPNGALTSLKNLASSGYTHQYFVDGSPMTGDVELGGVRETTPGNQAYIADWRTLLVGTMGAGGKGYFVLDVTNPAAGSTSSAPSFAAANANTLVRLDRTRGVADPLDCTALTGAQRTACIATAEEDRDIGHITAKPVMDETDFLRTTQITRMNNGRWAAVMGNGYNSTNQRPVLLIQYLDKGQELVRIPVTTATAGTGNANDNGLSAPRLIDLNGDGRIDIAYAGDNLGNIWKFDLTSDVASEWNVAFSGTPLFTARGPSALSSSSRTNVQPITVAPTARANDRVKEVTQSDGTKKTVPVGGMMVAFGTGRNVSRNDPSDVLVQSIYSVLDNTRYRVRKTEGSSQWLEVHPGKACTSSAPAECLAVPAPAALGTGVATAGLAKREIAELTIAGGVGGRVDEVDTLDKTTWGTTYNGWYIDLPAVGERALKNLELYDNTNILVAYTQVPAKGLDVDVNRESCDSTSVDTERQYRTMLNIMDGKKPSIQLINLGSNTSFGATENGNASRSQVDKGSHSQVAASETQMLDISTCTGDRCINNMEALLRMPEQTLRPSWRQLH</sequence>
<dbReference type="GO" id="GO:0046872">
    <property type="term" value="F:metal ion binding"/>
    <property type="evidence" value="ECO:0007669"/>
    <property type="project" value="UniProtKB-KW"/>
</dbReference>
<keyword evidence="3" id="KW-1029">Fimbrium biogenesis</keyword>
<proteinExistence type="inferred from homology"/>
<keyword evidence="6" id="KW-0281">Fimbrium</keyword>